<name>A0A0D0DT95_9AGAM</name>
<dbReference type="HOGENOM" id="CLU_2740766_0_0_1"/>
<gene>
    <name evidence="1" type="ORF">PAXRUDRAFT_825401</name>
</gene>
<sequence length="71" mass="7564">MSGRERDASTEQCRLDRVDQQLRMNSSGAGVIRINDAYALATGDISALLLLGGLVNDVSGSIDARAAQWLT</sequence>
<proteinExistence type="predicted"/>
<dbReference type="AlphaFoldDB" id="A0A0D0DT95"/>
<evidence type="ECO:0000313" key="1">
    <source>
        <dbReference type="EMBL" id="KIK96963.1"/>
    </source>
</evidence>
<accession>A0A0D0DT95</accession>
<dbReference type="Proteomes" id="UP000054538">
    <property type="component" value="Unassembled WGS sequence"/>
</dbReference>
<reference evidence="2" key="2">
    <citation type="submission" date="2015-01" db="EMBL/GenBank/DDBJ databases">
        <title>Evolutionary Origins and Diversification of the Mycorrhizal Mutualists.</title>
        <authorList>
            <consortium name="DOE Joint Genome Institute"/>
            <consortium name="Mycorrhizal Genomics Consortium"/>
            <person name="Kohler A."/>
            <person name="Kuo A."/>
            <person name="Nagy L.G."/>
            <person name="Floudas D."/>
            <person name="Copeland A."/>
            <person name="Barry K.W."/>
            <person name="Cichocki N."/>
            <person name="Veneault-Fourrey C."/>
            <person name="LaButti K."/>
            <person name="Lindquist E.A."/>
            <person name="Lipzen A."/>
            <person name="Lundell T."/>
            <person name="Morin E."/>
            <person name="Murat C."/>
            <person name="Riley R."/>
            <person name="Ohm R."/>
            <person name="Sun H."/>
            <person name="Tunlid A."/>
            <person name="Henrissat B."/>
            <person name="Grigoriev I.V."/>
            <person name="Hibbett D.S."/>
            <person name="Martin F."/>
        </authorList>
    </citation>
    <scope>NUCLEOTIDE SEQUENCE [LARGE SCALE GENOMIC DNA]</scope>
    <source>
        <strain evidence="2">Ve08.2h10</strain>
    </source>
</reference>
<dbReference type="EMBL" id="KN824958">
    <property type="protein sequence ID" value="KIK96963.1"/>
    <property type="molecule type" value="Genomic_DNA"/>
</dbReference>
<evidence type="ECO:0000313" key="2">
    <source>
        <dbReference type="Proteomes" id="UP000054538"/>
    </source>
</evidence>
<dbReference type="InParanoid" id="A0A0D0DT95"/>
<organism evidence="1 2">
    <name type="scientific">Paxillus rubicundulus Ve08.2h10</name>
    <dbReference type="NCBI Taxonomy" id="930991"/>
    <lineage>
        <taxon>Eukaryota</taxon>
        <taxon>Fungi</taxon>
        <taxon>Dikarya</taxon>
        <taxon>Basidiomycota</taxon>
        <taxon>Agaricomycotina</taxon>
        <taxon>Agaricomycetes</taxon>
        <taxon>Agaricomycetidae</taxon>
        <taxon>Boletales</taxon>
        <taxon>Paxilineae</taxon>
        <taxon>Paxillaceae</taxon>
        <taxon>Paxillus</taxon>
    </lineage>
</organism>
<reference evidence="1 2" key="1">
    <citation type="submission" date="2014-04" db="EMBL/GenBank/DDBJ databases">
        <authorList>
            <consortium name="DOE Joint Genome Institute"/>
            <person name="Kuo A."/>
            <person name="Kohler A."/>
            <person name="Jargeat P."/>
            <person name="Nagy L.G."/>
            <person name="Floudas D."/>
            <person name="Copeland A."/>
            <person name="Barry K.W."/>
            <person name="Cichocki N."/>
            <person name="Veneault-Fourrey C."/>
            <person name="LaButti K."/>
            <person name="Lindquist E.A."/>
            <person name="Lipzen A."/>
            <person name="Lundell T."/>
            <person name="Morin E."/>
            <person name="Murat C."/>
            <person name="Sun H."/>
            <person name="Tunlid A."/>
            <person name="Henrissat B."/>
            <person name="Grigoriev I.V."/>
            <person name="Hibbett D.S."/>
            <person name="Martin F."/>
            <person name="Nordberg H.P."/>
            <person name="Cantor M.N."/>
            <person name="Hua S.X."/>
        </authorList>
    </citation>
    <scope>NUCLEOTIDE SEQUENCE [LARGE SCALE GENOMIC DNA]</scope>
    <source>
        <strain evidence="1 2">Ve08.2h10</strain>
    </source>
</reference>
<protein>
    <submittedName>
        <fullName evidence="1">Uncharacterized protein</fullName>
    </submittedName>
</protein>
<keyword evidence="2" id="KW-1185">Reference proteome</keyword>